<proteinExistence type="predicted"/>
<evidence type="ECO:0008006" key="3">
    <source>
        <dbReference type="Google" id="ProtNLM"/>
    </source>
</evidence>
<keyword evidence="2" id="KW-1185">Reference proteome</keyword>
<evidence type="ECO:0000313" key="2">
    <source>
        <dbReference type="Proteomes" id="UP000467130"/>
    </source>
</evidence>
<dbReference type="Proteomes" id="UP000467130">
    <property type="component" value="Chromosome"/>
</dbReference>
<evidence type="ECO:0000313" key="1">
    <source>
        <dbReference type="EMBL" id="BBY24079.1"/>
    </source>
</evidence>
<sequence length="178" mass="17855">MPNRVAAAAMTVTVAFSGLACSHANPGIAKATPPNFPDLNAFQSVDPAPYTASARGGGATYFATPDGLQCSVPNPGKPGDHVSASCDGPLPGLPANSPVGSDGCSVVGTPTSLPTDLGPYGFQKGTGCPIITSPLLNVGQKITKGDITCVVGADRLTACVDPILNRGFVLQPSGSWTF</sequence>
<name>A0A7I7QCT8_9MYCO</name>
<gene>
    <name evidence="1" type="ORF">MSTO_42840</name>
</gene>
<dbReference type="AlphaFoldDB" id="A0A7I7QCT8"/>
<dbReference type="KEGG" id="msto:MSTO_42840"/>
<accession>A0A7I7QCT8</accession>
<protein>
    <recommendedName>
        <fullName evidence="3">Lipoprotein</fullName>
    </recommendedName>
</protein>
<dbReference type="EMBL" id="AP022587">
    <property type="protein sequence ID" value="BBY24079.1"/>
    <property type="molecule type" value="Genomic_DNA"/>
</dbReference>
<dbReference type="RefSeq" id="WP_163791661.1">
    <property type="nucleotide sequence ID" value="NZ_AP022587.1"/>
</dbReference>
<dbReference type="PROSITE" id="PS51257">
    <property type="entry name" value="PROKAR_LIPOPROTEIN"/>
    <property type="match status" value="1"/>
</dbReference>
<organism evidence="1 2">
    <name type="scientific">Mycobacterium stomatepiae</name>
    <dbReference type="NCBI Taxonomy" id="470076"/>
    <lineage>
        <taxon>Bacteria</taxon>
        <taxon>Bacillati</taxon>
        <taxon>Actinomycetota</taxon>
        <taxon>Actinomycetes</taxon>
        <taxon>Mycobacteriales</taxon>
        <taxon>Mycobacteriaceae</taxon>
        <taxon>Mycobacterium</taxon>
        <taxon>Mycobacterium simiae complex</taxon>
    </lineage>
</organism>
<reference evidence="1 2" key="1">
    <citation type="journal article" date="2019" name="Emerg. Microbes Infect.">
        <title>Comprehensive subspecies identification of 175 nontuberculous mycobacteria species based on 7547 genomic profiles.</title>
        <authorList>
            <person name="Matsumoto Y."/>
            <person name="Kinjo T."/>
            <person name="Motooka D."/>
            <person name="Nabeya D."/>
            <person name="Jung N."/>
            <person name="Uechi K."/>
            <person name="Horii T."/>
            <person name="Iida T."/>
            <person name="Fujita J."/>
            <person name="Nakamura S."/>
        </authorList>
    </citation>
    <scope>NUCLEOTIDE SEQUENCE [LARGE SCALE GENOMIC DNA]</scope>
    <source>
        <strain evidence="1 2">JCM 17783</strain>
    </source>
</reference>